<dbReference type="InterPro" id="IPR005564">
    <property type="entry name" value="Major_capsid_GpE"/>
</dbReference>
<keyword evidence="2" id="KW-1185">Reference proteome</keyword>
<sequence>MANLLDPYYLTEVVENIRTDTKSFRGAQLLTGGADIKPALGMTIEYDVTYDDTGMTPPTGLNDPSPIHAAPIVKHMSFTNQEWREKSIIDREKIDLLRAPGTDLEKRWGEQYINDMMVNLDQRLQTRTEWMRWKPLSGTLTVPATATKPAVTIDYGVPAANKPTAATLWSDTANADPLADIDGWKLKFRGSGARARKIIVNQKVDNMLKANAKIRDLLKTTYGRDVLSADSLAFVMKAQLDGLEYEVYDAGYIDDSGTFYPFIPDNVCIIVGEGMTGTMMDLITSPNNYENIFKGHVGKFALAKLIVGDPDQWQIINGITVLPKMKYVNWHIYATVA</sequence>
<comment type="caution">
    <text evidence="1">The sequence shown here is derived from an EMBL/GenBank/DDBJ whole genome shotgun (WGS) entry which is preliminary data.</text>
</comment>
<accession>A0ABT1YJY3</accession>
<dbReference type="Gene3D" id="3.90.1690.10">
    <property type="entry name" value="phage-related protein like domain"/>
    <property type="match status" value="1"/>
</dbReference>
<evidence type="ECO:0000313" key="1">
    <source>
        <dbReference type="EMBL" id="MCR8633486.1"/>
    </source>
</evidence>
<dbReference type="Proteomes" id="UP001300012">
    <property type="component" value="Unassembled WGS sequence"/>
</dbReference>
<reference evidence="1 2" key="1">
    <citation type="submission" date="2022-08" db="EMBL/GenBank/DDBJ databases">
        <title>Paenibacillus endoradicis sp. nov., Paenibacillus radicibacter sp. nov and Paenibacillus pararadicis sp. nov., three cold-adapted plant growth-promoting bacteria isolated from root of Larix gmelinii in Great Khingan.</title>
        <authorList>
            <person name="Xue H."/>
        </authorList>
    </citation>
    <scope>NUCLEOTIDE SEQUENCE [LARGE SCALE GENOMIC DNA]</scope>
    <source>
        <strain evidence="1 2">N5-1-1-5</strain>
    </source>
</reference>
<protein>
    <submittedName>
        <fullName evidence="1">Major capsid protein</fullName>
    </submittedName>
</protein>
<proteinExistence type="predicted"/>
<evidence type="ECO:0000313" key="2">
    <source>
        <dbReference type="Proteomes" id="UP001300012"/>
    </source>
</evidence>
<gene>
    <name evidence="1" type="ORF">NV381_20080</name>
</gene>
<dbReference type="InterPro" id="IPR053738">
    <property type="entry name" value="Lambda_capsid_assembly"/>
</dbReference>
<name>A0ABT1YJY3_9BACL</name>
<dbReference type="RefSeq" id="WP_258215062.1">
    <property type="nucleotide sequence ID" value="NZ_JANQBD010000015.1"/>
</dbReference>
<dbReference type="Pfam" id="PF03864">
    <property type="entry name" value="Phage_cap_E"/>
    <property type="match status" value="1"/>
</dbReference>
<dbReference type="EMBL" id="JANQBD010000015">
    <property type="protein sequence ID" value="MCR8633486.1"/>
    <property type="molecule type" value="Genomic_DNA"/>
</dbReference>
<organism evidence="1 2">
    <name type="scientific">Paenibacillus radicis</name>
    <name type="common">ex Xue et al. 2023</name>
    <dbReference type="NCBI Taxonomy" id="2972489"/>
    <lineage>
        <taxon>Bacteria</taxon>
        <taxon>Bacillati</taxon>
        <taxon>Bacillota</taxon>
        <taxon>Bacilli</taxon>
        <taxon>Bacillales</taxon>
        <taxon>Paenibacillaceae</taxon>
        <taxon>Paenibacillus</taxon>
    </lineage>
</organism>